<evidence type="ECO:0000256" key="5">
    <source>
        <dbReference type="ARBA" id="ARBA00008873"/>
    </source>
</evidence>
<dbReference type="Pfam" id="PF01545">
    <property type="entry name" value="Cation_efflux"/>
    <property type="match status" value="1"/>
</dbReference>
<evidence type="ECO:0000256" key="16">
    <source>
        <dbReference type="ARBA" id="ARBA00038531"/>
    </source>
</evidence>
<feature type="signal peptide" evidence="22">
    <location>
        <begin position="1"/>
        <end position="17"/>
    </location>
</feature>
<comment type="similarity">
    <text evidence="5">Belongs to the cation diffusion facilitator (CDF) transporter (TC 2.A.4) family. SLC30A subfamily.</text>
</comment>
<evidence type="ECO:0000259" key="23">
    <source>
        <dbReference type="Pfam" id="PF01545"/>
    </source>
</evidence>
<dbReference type="GO" id="GO:1904257">
    <property type="term" value="P:zinc ion import into Golgi lumen"/>
    <property type="evidence" value="ECO:0007669"/>
    <property type="project" value="TreeGrafter"/>
</dbReference>
<keyword evidence="22" id="KW-0732">Signal</keyword>
<evidence type="ECO:0000256" key="14">
    <source>
        <dbReference type="ARBA" id="ARBA00023065"/>
    </source>
</evidence>
<evidence type="ECO:0000256" key="1">
    <source>
        <dbReference type="ARBA" id="ARBA00004166"/>
    </source>
</evidence>
<dbReference type="PANTHER" id="PTHR45755:SF1">
    <property type="entry name" value="PROTON-COUPLED ZINC ANTIPORTER SLC30A5"/>
    <property type="match status" value="1"/>
</dbReference>
<organism evidence="24">
    <name type="scientific">Phallusia mammillata</name>
    <dbReference type="NCBI Taxonomy" id="59560"/>
    <lineage>
        <taxon>Eukaryota</taxon>
        <taxon>Metazoa</taxon>
        <taxon>Chordata</taxon>
        <taxon>Tunicata</taxon>
        <taxon>Ascidiacea</taxon>
        <taxon>Phlebobranchia</taxon>
        <taxon>Ascidiidae</taxon>
        <taxon>Phallusia</taxon>
    </lineage>
</organism>
<evidence type="ECO:0000256" key="8">
    <source>
        <dbReference type="ARBA" id="ARBA00022692"/>
    </source>
</evidence>
<dbReference type="GO" id="GO:0015297">
    <property type="term" value="F:antiporter activity"/>
    <property type="evidence" value="ECO:0007669"/>
    <property type="project" value="UniProtKB-KW"/>
</dbReference>
<proteinExistence type="evidence at transcript level"/>
<feature type="transmembrane region" description="Helical" evidence="21">
    <location>
        <begin position="467"/>
        <end position="488"/>
    </location>
</feature>
<dbReference type="GO" id="GO:0032580">
    <property type="term" value="C:Golgi cisterna membrane"/>
    <property type="evidence" value="ECO:0007669"/>
    <property type="project" value="UniProtKB-SubCell"/>
</dbReference>
<feature type="chain" id="PRO_5026292908" description="Proton-coupled zinc antiporter SLC30A5" evidence="22">
    <location>
        <begin position="18"/>
        <end position="648"/>
    </location>
</feature>
<dbReference type="Gene3D" id="1.20.1510.10">
    <property type="entry name" value="Cation efflux protein transmembrane domain"/>
    <property type="match status" value="1"/>
</dbReference>
<dbReference type="SUPFAM" id="SSF161111">
    <property type="entry name" value="Cation efflux protein transmembrane domain-like"/>
    <property type="match status" value="1"/>
</dbReference>
<evidence type="ECO:0000256" key="12">
    <source>
        <dbReference type="ARBA" id="ARBA00022989"/>
    </source>
</evidence>
<feature type="transmembrane region" description="Helical" evidence="21">
    <location>
        <begin position="316"/>
        <end position="336"/>
    </location>
</feature>
<keyword evidence="6" id="KW-0813">Transport</keyword>
<sequence>MNLCWIFALTLCGPVRTVLVFEHGETILISMFMGIFANGQKGNYARARGTLMFFLGVLCLLIFDNDNSKSSVTTHPEGEHVSTISHWMYSLTSFLGMADHKGGIVLLVLTLILKIAVNGYSKRVGSLVGGVKRLNALSTLMSAVFLFPWAVLLSVGGSGFNVFAYLFPLLFVTVSVFVIDYYGQSLLSAKMDPVQISRLGYFFISVTALILGFHWSHPAAVAISKLHGGTTTVRTAEHVISGGVIVGTIFLFLSTDILSWPNPKSQKGSFIGYSSEGMPLYRFADDVLQRASKTSFGALAQGFLSRVLEEKDSRHIFYFLCINLSFAFVELAWGLWSNSLGLVSDSFHMLFDCSALILGLIAAVMAKWKSTRIFPYGYGRIEVLSGFVNGLFLLVVACFLLIEALQRILDPPNINTDKLMAVSVAGLLVNLIGVFVFRHQHHHHGHSHDHSHDHSHHHHENANLKAIYLHVLADLLGSVGVIISSFMIDRWQLLIADPICTILVAMLILSTVWPLLRDSARVLTLCIPPCLENNVRKALAKVSNINGVIGVRTCRVWQHTDEDIVAVITIHVKPHVIEQRVISQVTAIVRDFGITTVTVQVEKEDFYQHMSGLMSGTDDAYQIALQTYQSPSRRASTSESESEYTKLV</sequence>
<evidence type="ECO:0000256" key="18">
    <source>
        <dbReference type="ARBA" id="ARBA00042038"/>
    </source>
</evidence>
<feature type="transmembrane region" description="Helical" evidence="21">
    <location>
        <begin position="162"/>
        <end position="179"/>
    </location>
</feature>
<evidence type="ECO:0000256" key="2">
    <source>
        <dbReference type="ARBA" id="ARBA00004205"/>
    </source>
</evidence>
<keyword evidence="9" id="KW-0479">Metal-binding</keyword>
<evidence type="ECO:0000256" key="10">
    <source>
        <dbReference type="ARBA" id="ARBA00022833"/>
    </source>
</evidence>
<reference evidence="24" key="1">
    <citation type="submission" date="2020-04" db="EMBL/GenBank/DDBJ databases">
        <authorList>
            <person name="Neveu A P."/>
        </authorList>
    </citation>
    <scope>NUCLEOTIDE SEQUENCE</scope>
    <source>
        <tissue evidence="24">Whole embryo</tissue>
    </source>
</reference>
<evidence type="ECO:0000256" key="9">
    <source>
        <dbReference type="ARBA" id="ARBA00022723"/>
    </source>
</evidence>
<dbReference type="InterPro" id="IPR058533">
    <property type="entry name" value="Cation_efflux_TM"/>
</dbReference>
<keyword evidence="12 21" id="KW-1133">Transmembrane helix</keyword>
<dbReference type="NCBIfam" id="TIGR01297">
    <property type="entry name" value="CDF"/>
    <property type="match status" value="1"/>
</dbReference>
<feature type="transmembrane region" description="Helical" evidence="21">
    <location>
        <begin position="494"/>
        <end position="516"/>
    </location>
</feature>
<evidence type="ECO:0000256" key="11">
    <source>
        <dbReference type="ARBA" id="ARBA00022906"/>
    </source>
</evidence>
<feature type="transmembrane region" description="Helical" evidence="21">
    <location>
        <begin position="134"/>
        <end position="156"/>
    </location>
</feature>
<feature type="transmembrane region" description="Helical" evidence="21">
    <location>
        <begin position="348"/>
        <end position="366"/>
    </location>
</feature>
<evidence type="ECO:0000256" key="4">
    <source>
        <dbReference type="ARBA" id="ARBA00004638"/>
    </source>
</evidence>
<dbReference type="InterPro" id="IPR027469">
    <property type="entry name" value="Cation_efflux_TMD_sf"/>
</dbReference>
<evidence type="ECO:0000256" key="20">
    <source>
        <dbReference type="ARBA" id="ARBA00048349"/>
    </source>
</evidence>
<dbReference type="GO" id="GO:0006882">
    <property type="term" value="P:intracellular zinc ion homeostasis"/>
    <property type="evidence" value="ECO:0007669"/>
    <property type="project" value="InterPro"/>
</dbReference>
<keyword evidence="8 21" id="KW-0812">Transmembrane</keyword>
<feature type="transmembrane region" description="Helical" evidence="21">
    <location>
        <begin position="87"/>
        <end position="113"/>
    </location>
</feature>
<dbReference type="AlphaFoldDB" id="A0A6F9DT67"/>
<accession>A0A6F9DT67</accession>
<evidence type="ECO:0000313" key="24">
    <source>
        <dbReference type="EMBL" id="CAB3266218.1"/>
    </source>
</evidence>
<keyword evidence="15 21" id="KW-0472">Membrane</keyword>
<keyword evidence="14" id="KW-0406">Ion transport</keyword>
<evidence type="ECO:0000256" key="22">
    <source>
        <dbReference type="SAM" id="SignalP"/>
    </source>
</evidence>
<dbReference type="GO" id="GO:0005385">
    <property type="term" value="F:zinc ion transmembrane transporter activity"/>
    <property type="evidence" value="ECO:0007669"/>
    <property type="project" value="InterPro"/>
</dbReference>
<feature type="transmembrane region" description="Helical" evidence="21">
    <location>
        <begin position="418"/>
        <end position="437"/>
    </location>
</feature>
<dbReference type="PANTHER" id="PTHR45755">
    <property type="match status" value="1"/>
</dbReference>
<dbReference type="FunFam" id="1.20.1510.10:FF:000014">
    <property type="entry name" value="Cation efflux protein/ zinc transporter"/>
    <property type="match status" value="1"/>
</dbReference>
<name>A0A6F9DT67_9ASCI</name>
<dbReference type="GO" id="GO:0012507">
    <property type="term" value="C:ER to Golgi transport vesicle membrane"/>
    <property type="evidence" value="ECO:0007669"/>
    <property type="project" value="UniProtKB-SubCell"/>
</dbReference>
<feature type="transmembrane region" description="Helical" evidence="21">
    <location>
        <begin position="199"/>
        <end position="218"/>
    </location>
</feature>
<feature type="transmembrane region" description="Helical" evidence="21">
    <location>
        <begin position="387"/>
        <end position="406"/>
    </location>
</feature>
<comment type="subunit">
    <text evidence="16">Heterodimer with SLC30A6/ZNT6; form a functional zinc ion transmembrane transporter.</text>
</comment>
<evidence type="ECO:0000256" key="7">
    <source>
        <dbReference type="ARBA" id="ARBA00022449"/>
    </source>
</evidence>
<dbReference type="EMBL" id="LR790356">
    <property type="protein sequence ID" value="CAB3266218.1"/>
    <property type="molecule type" value="mRNA"/>
</dbReference>
<keyword evidence="11" id="KW-0864">Zinc transport</keyword>
<feature type="transmembrane region" description="Helical" evidence="21">
    <location>
        <begin position="51"/>
        <end position="67"/>
    </location>
</feature>
<evidence type="ECO:0000256" key="3">
    <source>
        <dbReference type="ARBA" id="ARBA00004557"/>
    </source>
</evidence>
<gene>
    <name evidence="24" type="primary">Slc30a5</name>
</gene>
<keyword evidence="13" id="KW-0333">Golgi apparatus</keyword>
<keyword evidence="10" id="KW-0862">Zinc</keyword>
<feature type="domain" description="Cation efflux protein transmembrane" evidence="23">
    <location>
        <begin position="316"/>
        <end position="523"/>
    </location>
</feature>
<dbReference type="GO" id="GO:0046872">
    <property type="term" value="F:metal ion binding"/>
    <property type="evidence" value="ECO:0007669"/>
    <property type="project" value="UniProtKB-KW"/>
</dbReference>
<protein>
    <recommendedName>
        <fullName evidence="17">Proton-coupled zinc antiporter SLC30A5</fullName>
    </recommendedName>
    <alternativeName>
        <fullName evidence="19">Solute carrier family 30 member 5</fullName>
    </alternativeName>
    <alternativeName>
        <fullName evidence="18">Zinc transporter 5</fullName>
    </alternativeName>
</protein>
<evidence type="ECO:0000256" key="19">
    <source>
        <dbReference type="ARBA" id="ARBA00042217"/>
    </source>
</evidence>
<keyword evidence="7" id="KW-0050">Antiport</keyword>
<dbReference type="InterPro" id="IPR002524">
    <property type="entry name" value="Cation_efflux"/>
</dbReference>
<evidence type="ECO:0000256" key="17">
    <source>
        <dbReference type="ARBA" id="ARBA00040846"/>
    </source>
</evidence>
<comment type="subcellular location">
    <subcellularLocation>
        <location evidence="3">Cytoplasmic vesicle</location>
        <location evidence="3">COPII-coated vesicle membrane</location>
        <topology evidence="3">Multi-pass membrane protein</topology>
    </subcellularLocation>
    <subcellularLocation>
        <location evidence="4">Cytoplasmic vesicle</location>
        <location evidence="4">Secretory vesicle membrane</location>
        <topology evidence="4">Multi-pass membrane protein</topology>
    </subcellularLocation>
    <subcellularLocation>
        <location evidence="2">Golgi apparatus</location>
        <location evidence="2">Golgi stack membrane</location>
        <topology evidence="2">Multi-pass membrane protein</topology>
    </subcellularLocation>
    <subcellularLocation>
        <location evidence="1">Golgi apparatus</location>
        <location evidence="1">trans-Golgi network membrane</location>
        <topology evidence="1">Multi-pass membrane protein</topology>
    </subcellularLocation>
</comment>
<feature type="transmembrane region" description="Helical" evidence="21">
    <location>
        <begin position="238"/>
        <end position="258"/>
    </location>
</feature>
<evidence type="ECO:0000256" key="13">
    <source>
        <dbReference type="ARBA" id="ARBA00023034"/>
    </source>
</evidence>
<dbReference type="InterPro" id="IPR045316">
    <property type="entry name" value="Msc2-like"/>
</dbReference>
<evidence type="ECO:0000256" key="15">
    <source>
        <dbReference type="ARBA" id="ARBA00023136"/>
    </source>
</evidence>
<evidence type="ECO:0000256" key="21">
    <source>
        <dbReference type="SAM" id="Phobius"/>
    </source>
</evidence>
<comment type="catalytic activity">
    <reaction evidence="20">
        <text>Zn(2+)(in) + 2 H(+)(out) = Zn(2+)(out) + 2 H(+)(in)</text>
        <dbReference type="Rhea" id="RHEA:72627"/>
        <dbReference type="ChEBI" id="CHEBI:15378"/>
        <dbReference type="ChEBI" id="CHEBI:29105"/>
    </reaction>
</comment>
<evidence type="ECO:0000256" key="6">
    <source>
        <dbReference type="ARBA" id="ARBA00022448"/>
    </source>
</evidence>